<evidence type="ECO:0000256" key="2">
    <source>
        <dbReference type="SAM" id="MobiDB-lite"/>
    </source>
</evidence>
<protein>
    <submittedName>
        <fullName evidence="4">BTB/POZ domain-containing protein POB1</fullName>
    </submittedName>
</protein>
<dbReference type="GO" id="GO:0010114">
    <property type="term" value="P:response to red light"/>
    <property type="evidence" value="ECO:0007669"/>
    <property type="project" value="TreeGrafter"/>
</dbReference>
<dbReference type="CDD" id="cd18186">
    <property type="entry name" value="BTB_POZ_ZBTB_KLHL-like"/>
    <property type="match status" value="1"/>
</dbReference>
<accession>A0A7J6XD87</accession>
<dbReference type="Gene3D" id="3.30.710.10">
    <property type="entry name" value="Potassium Channel Kv1.1, Chain A"/>
    <property type="match status" value="1"/>
</dbReference>
<proteinExistence type="predicted"/>
<evidence type="ECO:0000313" key="4">
    <source>
        <dbReference type="EMBL" id="KAF5206835.1"/>
    </source>
</evidence>
<dbReference type="SUPFAM" id="SSF54695">
    <property type="entry name" value="POZ domain"/>
    <property type="match status" value="1"/>
</dbReference>
<keyword evidence="5" id="KW-1185">Reference proteome</keyword>
<dbReference type="PROSITE" id="PS50097">
    <property type="entry name" value="BTB"/>
    <property type="match status" value="1"/>
</dbReference>
<dbReference type="InterPro" id="IPR000210">
    <property type="entry name" value="BTB/POZ_dom"/>
</dbReference>
<dbReference type="Proteomes" id="UP000554482">
    <property type="component" value="Unassembled WGS sequence"/>
</dbReference>
<dbReference type="AlphaFoldDB" id="A0A7J6XD87"/>
<comment type="pathway">
    <text evidence="1">Protein modification; protein ubiquitination.</text>
</comment>
<sequence>MKESSTSLDLFDPRTVMESDFGAGGGEGSNSEKRIENSGKASLSSDGDFGFAFNDSNFSDRILRIEILSECPDDKSDADGSISIADWARVRKRRREDIKKDNPLESVYEEPDTEDVLVYENQDEEAVAMIEESPPGEEAAENSDSSWSMDCQVVLRVRTLHISSPILAAKSPFFYKLFSNGMRESEQRHVTLRVNES</sequence>
<gene>
    <name evidence="4" type="ORF">FRX31_003578</name>
</gene>
<dbReference type="InterPro" id="IPR045890">
    <property type="entry name" value="POB1-like"/>
</dbReference>
<name>A0A7J6XD87_THATH</name>
<feature type="domain" description="BTB" evidence="3">
    <location>
        <begin position="149"/>
        <end position="197"/>
    </location>
</feature>
<dbReference type="PANTHER" id="PTHR46336">
    <property type="entry name" value="OS02G0260700 PROTEIN"/>
    <property type="match status" value="1"/>
</dbReference>
<feature type="non-terminal residue" evidence="4">
    <location>
        <position position="1"/>
    </location>
</feature>
<dbReference type="EMBL" id="JABWDY010002192">
    <property type="protein sequence ID" value="KAF5206835.1"/>
    <property type="molecule type" value="Genomic_DNA"/>
</dbReference>
<dbReference type="InterPro" id="IPR011333">
    <property type="entry name" value="SKP1/BTB/POZ_sf"/>
</dbReference>
<reference evidence="4 5" key="1">
    <citation type="submission" date="2020-06" db="EMBL/GenBank/DDBJ databases">
        <title>Transcriptomic and genomic resources for Thalictrum thalictroides and T. hernandezii: Facilitating candidate gene discovery in an emerging model plant lineage.</title>
        <authorList>
            <person name="Arias T."/>
            <person name="Riano-Pachon D.M."/>
            <person name="Di Stilio V.S."/>
        </authorList>
    </citation>
    <scope>NUCLEOTIDE SEQUENCE [LARGE SCALE GENOMIC DNA]</scope>
    <source>
        <strain evidence="5">cv. WT478/WT964</strain>
        <tissue evidence="4">Leaves</tissue>
    </source>
</reference>
<organism evidence="4 5">
    <name type="scientific">Thalictrum thalictroides</name>
    <name type="common">Rue-anemone</name>
    <name type="synonym">Anemone thalictroides</name>
    <dbReference type="NCBI Taxonomy" id="46969"/>
    <lineage>
        <taxon>Eukaryota</taxon>
        <taxon>Viridiplantae</taxon>
        <taxon>Streptophyta</taxon>
        <taxon>Embryophyta</taxon>
        <taxon>Tracheophyta</taxon>
        <taxon>Spermatophyta</taxon>
        <taxon>Magnoliopsida</taxon>
        <taxon>Ranunculales</taxon>
        <taxon>Ranunculaceae</taxon>
        <taxon>Thalictroideae</taxon>
        <taxon>Thalictrum</taxon>
    </lineage>
</organism>
<evidence type="ECO:0000313" key="5">
    <source>
        <dbReference type="Proteomes" id="UP000554482"/>
    </source>
</evidence>
<dbReference type="GO" id="GO:0005634">
    <property type="term" value="C:nucleus"/>
    <property type="evidence" value="ECO:0007669"/>
    <property type="project" value="TreeGrafter"/>
</dbReference>
<evidence type="ECO:0000256" key="1">
    <source>
        <dbReference type="ARBA" id="ARBA00004906"/>
    </source>
</evidence>
<evidence type="ECO:0000259" key="3">
    <source>
        <dbReference type="PROSITE" id="PS50097"/>
    </source>
</evidence>
<dbReference type="OrthoDB" id="1706616at2759"/>
<dbReference type="PANTHER" id="PTHR46336:SF30">
    <property type="entry name" value="BTB_POZ DOMAIN-CONTAINING PROTEIN POB1-LIKE"/>
    <property type="match status" value="1"/>
</dbReference>
<dbReference type="Pfam" id="PF00651">
    <property type="entry name" value="BTB"/>
    <property type="match status" value="1"/>
</dbReference>
<feature type="region of interest" description="Disordered" evidence="2">
    <location>
        <begin position="1"/>
        <end position="48"/>
    </location>
</feature>
<comment type="caution">
    <text evidence="4">The sequence shown here is derived from an EMBL/GenBank/DDBJ whole genome shotgun (WGS) entry which is preliminary data.</text>
</comment>